<keyword evidence="1" id="KW-1133">Transmembrane helix</keyword>
<protein>
    <recommendedName>
        <fullName evidence="4">PH (Pleckstrin Homology) domain-containing protein</fullName>
    </recommendedName>
</protein>
<evidence type="ECO:0000313" key="3">
    <source>
        <dbReference type="Proteomes" id="UP001064632"/>
    </source>
</evidence>
<dbReference type="Proteomes" id="UP001064632">
    <property type="component" value="Chromosome"/>
</dbReference>
<feature type="transmembrane region" description="Helical" evidence="1">
    <location>
        <begin position="42"/>
        <end position="63"/>
    </location>
</feature>
<evidence type="ECO:0008006" key="4">
    <source>
        <dbReference type="Google" id="ProtNLM"/>
    </source>
</evidence>
<name>A0ABY6BKR0_9GAMM</name>
<dbReference type="InterPro" id="IPR048136">
    <property type="entry name" value="STM3941-like"/>
</dbReference>
<organism evidence="2 3">
    <name type="scientific">Tahibacter amnicola</name>
    <dbReference type="NCBI Taxonomy" id="2976241"/>
    <lineage>
        <taxon>Bacteria</taxon>
        <taxon>Pseudomonadati</taxon>
        <taxon>Pseudomonadota</taxon>
        <taxon>Gammaproteobacteria</taxon>
        <taxon>Lysobacterales</taxon>
        <taxon>Rhodanobacteraceae</taxon>
        <taxon>Tahibacter</taxon>
    </lineage>
</organism>
<dbReference type="EMBL" id="CP104694">
    <property type="protein sequence ID" value="UXI70201.1"/>
    <property type="molecule type" value="Genomic_DNA"/>
</dbReference>
<evidence type="ECO:0000256" key="1">
    <source>
        <dbReference type="SAM" id="Phobius"/>
    </source>
</evidence>
<keyword evidence="3" id="KW-1185">Reference proteome</keyword>
<dbReference type="NCBIfam" id="NF041635">
    <property type="entry name" value="STM3941_fam"/>
    <property type="match status" value="1"/>
</dbReference>
<evidence type="ECO:0000313" key="2">
    <source>
        <dbReference type="EMBL" id="UXI70201.1"/>
    </source>
</evidence>
<gene>
    <name evidence="2" type="ORF">N4264_11380</name>
</gene>
<dbReference type="RefSeq" id="WP_261697152.1">
    <property type="nucleotide sequence ID" value="NZ_CP104694.1"/>
</dbReference>
<keyword evidence="1" id="KW-0472">Membrane</keyword>
<accession>A0ABY6BKR0</accession>
<proteinExistence type="predicted"/>
<reference evidence="2" key="1">
    <citation type="submission" date="2022-09" db="EMBL/GenBank/DDBJ databases">
        <title>Tahibacter sp. nov., isolated from a fresh water.</title>
        <authorList>
            <person name="Baek J.H."/>
            <person name="Lee J.K."/>
            <person name="Kim J.M."/>
            <person name="Jeon C.O."/>
        </authorList>
    </citation>
    <scope>NUCLEOTIDE SEQUENCE</scope>
    <source>
        <strain evidence="2">W38</strain>
    </source>
</reference>
<sequence>METPVLIARNSRWKNAGYLLLCTVFVAVGAAIIIRGSRPEVWIGWLTVAFFGIGLPLFSWQILDPRPRIVIDERGIFDRKLRVGCIPWSEISGAYRQAVFGQEFICLHLRNVDEWMQRLPATSRRVALANLRMGFQVLNVNLSGTTLDPGVVLERIAQHIARQGGDTDR</sequence>
<keyword evidence="1" id="KW-0812">Transmembrane</keyword>
<feature type="transmembrane region" description="Helical" evidence="1">
    <location>
        <begin position="16"/>
        <end position="36"/>
    </location>
</feature>